<sequence length="82" mass="8840">MKLLSVLLVTILFIQAFVEASTVSDAPHSLSQVTAITHAQEDAVRRQERTCVIEHARAAAKGAIAFHQELMATKTSAPAMPI</sequence>
<comment type="caution">
    <text evidence="2">The sequence shown here is derived from an EMBL/GenBank/DDBJ whole genome shotgun (WGS) entry which is preliminary data.</text>
</comment>
<protein>
    <submittedName>
        <fullName evidence="2">Uncharacterized protein</fullName>
    </submittedName>
</protein>
<keyword evidence="1" id="KW-0732">Signal</keyword>
<evidence type="ECO:0000256" key="1">
    <source>
        <dbReference type="SAM" id="SignalP"/>
    </source>
</evidence>
<dbReference type="EMBL" id="JACGWM010000006">
    <property type="protein sequence ID" value="KAL0369193.1"/>
    <property type="molecule type" value="Genomic_DNA"/>
</dbReference>
<proteinExistence type="predicted"/>
<gene>
    <name evidence="2" type="ORF">Scaly_1138200</name>
</gene>
<name>A0AAW2QN27_9LAMI</name>
<organism evidence="2">
    <name type="scientific">Sesamum calycinum</name>
    <dbReference type="NCBI Taxonomy" id="2727403"/>
    <lineage>
        <taxon>Eukaryota</taxon>
        <taxon>Viridiplantae</taxon>
        <taxon>Streptophyta</taxon>
        <taxon>Embryophyta</taxon>
        <taxon>Tracheophyta</taxon>
        <taxon>Spermatophyta</taxon>
        <taxon>Magnoliopsida</taxon>
        <taxon>eudicotyledons</taxon>
        <taxon>Gunneridae</taxon>
        <taxon>Pentapetalae</taxon>
        <taxon>asterids</taxon>
        <taxon>lamiids</taxon>
        <taxon>Lamiales</taxon>
        <taxon>Pedaliaceae</taxon>
        <taxon>Sesamum</taxon>
    </lineage>
</organism>
<accession>A0AAW2QN27</accession>
<dbReference type="AlphaFoldDB" id="A0AAW2QN27"/>
<reference evidence="2" key="2">
    <citation type="journal article" date="2024" name="Plant">
        <title>Genomic evolution and insights into agronomic trait innovations of Sesamum species.</title>
        <authorList>
            <person name="Miao H."/>
            <person name="Wang L."/>
            <person name="Qu L."/>
            <person name="Liu H."/>
            <person name="Sun Y."/>
            <person name="Le M."/>
            <person name="Wang Q."/>
            <person name="Wei S."/>
            <person name="Zheng Y."/>
            <person name="Lin W."/>
            <person name="Duan Y."/>
            <person name="Cao H."/>
            <person name="Xiong S."/>
            <person name="Wang X."/>
            <person name="Wei L."/>
            <person name="Li C."/>
            <person name="Ma Q."/>
            <person name="Ju M."/>
            <person name="Zhao R."/>
            <person name="Li G."/>
            <person name="Mu C."/>
            <person name="Tian Q."/>
            <person name="Mei H."/>
            <person name="Zhang T."/>
            <person name="Gao T."/>
            <person name="Zhang H."/>
        </authorList>
    </citation>
    <scope>NUCLEOTIDE SEQUENCE</scope>
    <source>
        <strain evidence="2">KEN8</strain>
    </source>
</reference>
<evidence type="ECO:0000313" key="2">
    <source>
        <dbReference type="EMBL" id="KAL0369193.1"/>
    </source>
</evidence>
<feature type="signal peptide" evidence="1">
    <location>
        <begin position="1"/>
        <end position="20"/>
    </location>
</feature>
<feature type="chain" id="PRO_5043643596" evidence="1">
    <location>
        <begin position="21"/>
        <end position="82"/>
    </location>
</feature>
<reference evidence="2" key="1">
    <citation type="submission" date="2020-06" db="EMBL/GenBank/DDBJ databases">
        <authorList>
            <person name="Li T."/>
            <person name="Hu X."/>
            <person name="Zhang T."/>
            <person name="Song X."/>
            <person name="Zhang H."/>
            <person name="Dai N."/>
            <person name="Sheng W."/>
            <person name="Hou X."/>
            <person name="Wei L."/>
        </authorList>
    </citation>
    <scope>NUCLEOTIDE SEQUENCE</scope>
    <source>
        <strain evidence="2">KEN8</strain>
        <tissue evidence="2">Leaf</tissue>
    </source>
</reference>